<feature type="non-terminal residue" evidence="2">
    <location>
        <position position="1"/>
    </location>
</feature>
<organism evidence="2">
    <name type="scientific">marine metagenome</name>
    <dbReference type="NCBI Taxonomy" id="408172"/>
    <lineage>
        <taxon>unclassified sequences</taxon>
        <taxon>metagenomes</taxon>
        <taxon>ecological metagenomes</taxon>
    </lineage>
</organism>
<sequence length="24" mass="2549">YRNPATGRRPGCSTRATPRGGTCL</sequence>
<proteinExistence type="predicted"/>
<evidence type="ECO:0000256" key="1">
    <source>
        <dbReference type="SAM" id="MobiDB-lite"/>
    </source>
</evidence>
<gene>
    <name evidence="2" type="ORF">METZ01_LOCUS454861</name>
</gene>
<protein>
    <submittedName>
        <fullName evidence="2">Uncharacterized protein</fullName>
    </submittedName>
</protein>
<evidence type="ECO:0000313" key="2">
    <source>
        <dbReference type="EMBL" id="SVE02007.1"/>
    </source>
</evidence>
<name>A0A383A2E7_9ZZZZ</name>
<feature type="non-terminal residue" evidence="2">
    <location>
        <position position="24"/>
    </location>
</feature>
<reference evidence="2" key="1">
    <citation type="submission" date="2018-05" db="EMBL/GenBank/DDBJ databases">
        <authorList>
            <person name="Lanie J.A."/>
            <person name="Ng W.-L."/>
            <person name="Kazmierczak K.M."/>
            <person name="Andrzejewski T.M."/>
            <person name="Davidsen T.M."/>
            <person name="Wayne K.J."/>
            <person name="Tettelin H."/>
            <person name="Glass J.I."/>
            <person name="Rusch D."/>
            <person name="Podicherti R."/>
            <person name="Tsui H.-C.T."/>
            <person name="Winkler M.E."/>
        </authorList>
    </citation>
    <scope>NUCLEOTIDE SEQUENCE</scope>
</reference>
<feature type="region of interest" description="Disordered" evidence="1">
    <location>
        <begin position="1"/>
        <end position="24"/>
    </location>
</feature>
<dbReference type="AlphaFoldDB" id="A0A383A2E7"/>
<accession>A0A383A2E7</accession>
<dbReference type="EMBL" id="UINC01188675">
    <property type="protein sequence ID" value="SVE02007.1"/>
    <property type="molecule type" value="Genomic_DNA"/>
</dbReference>